<dbReference type="AlphaFoldDB" id="A0A840ST16"/>
<reference evidence="1 2" key="1">
    <citation type="submission" date="2020-08" db="EMBL/GenBank/DDBJ databases">
        <title>Genomic Encyclopedia of Type Strains, Phase IV (KMG-IV): sequencing the most valuable type-strain genomes for metagenomic binning, comparative biology and taxonomic classification.</title>
        <authorList>
            <person name="Goeker M."/>
        </authorList>
    </citation>
    <scope>NUCLEOTIDE SEQUENCE [LARGE SCALE GENOMIC DNA]</scope>
    <source>
        <strain evidence="1 2">DSM 101730</strain>
    </source>
</reference>
<dbReference type="Proteomes" id="UP000549457">
    <property type="component" value="Unassembled WGS sequence"/>
</dbReference>
<organism evidence="1 2">
    <name type="scientific">Amaricoccus macauensis</name>
    <dbReference type="NCBI Taxonomy" id="57001"/>
    <lineage>
        <taxon>Bacteria</taxon>
        <taxon>Pseudomonadati</taxon>
        <taxon>Pseudomonadota</taxon>
        <taxon>Alphaproteobacteria</taxon>
        <taxon>Rhodobacterales</taxon>
        <taxon>Paracoccaceae</taxon>
        <taxon>Amaricoccus</taxon>
    </lineage>
</organism>
<accession>A0A840ST16</accession>
<evidence type="ECO:0008006" key="3">
    <source>
        <dbReference type="Google" id="ProtNLM"/>
    </source>
</evidence>
<evidence type="ECO:0000313" key="2">
    <source>
        <dbReference type="Proteomes" id="UP000549457"/>
    </source>
</evidence>
<protein>
    <recommendedName>
        <fullName evidence="3">DUF2783 domain-containing protein</fullName>
    </recommendedName>
</protein>
<name>A0A840ST16_9RHOB</name>
<proteinExistence type="predicted"/>
<comment type="caution">
    <text evidence="1">The sequence shown here is derived from an EMBL/GenBank/DDBJ whole genome shotgun (WGS) entry which is preliminary data.</text>
</comment>
<dbReference type="RefSeq" id="WP_184149015.1">
    <property type="nucleotide sequence ID" value="NZ_JACHFM010000002.1"/>
</dbReference>
<dbReference type="InterPro" id="IPR021233">
    <property type="entry name" value="DUF2783"/>
</dbReference>
<dbReference type="Pfam" id="PF10932">
    <property type="entry name" value="DUF2783"/>
    <property type="match status" value="1"/>
</dbReference>
<dbReference type="EMBL" id="JACHFM010000002">
    <property type="protein sequence ID" value="MBB5222341.1"/>
    <property type="molecule type" value="Genomic_DNA"/>
</dbReference>
<gene>
    <name evidence="1" type="ORF">HNP73_002277</name>
</gene>
<evidence type="ECO:0000313" key="1">
    <source>
        <dbReference type="EMBL" id="MBB5222341.1"/>
    </source>
</evidence>
<keyword evidence="2" id="KW-1185">Reference proteome</keyword>
<sequence length="69" mass="7293">MTGLNTTPNLGTNASADDLYQKLVALHDGLSEADSLRVWAKLVLILANHIGDREVIEQAIVAARPVAAA</sequence>